<sequence length="99" mass="11457">LLVHDNARHHVARVCKQFLEDEGIDNIDWPPHSPDLNPIEHLWDIMFRSIRRCQADPQTVRVTLCSSPWTQFFSTPLLTPHPLITHLLSVTDYTPALSH</sequence>
<reference evidence="2 3" key="1">
    <citation type="journal article" date="2011" name="Genome Biol. Evol.">
        <title>Integration of the genetic map and genome assembly of fugu facilitates insights into distinct features of genome evolution in teleosts and mammals.</title>
        <authorList>
            <person name="Kai W."/>
            <person name="Kikuchi K."/>
            <person name="Tohari S."/>
            <person name="Chew A.K."/>
            <person name="Tay A."/>
            <person name="Fujiwara A."/>
            <person name="Hosoya S."/>
            <person name="Suetake H."/>
            <person name="Naruse K."/>
            <person name="Brenner S."/>
            <person name="Suzuki Y."/>
            <person name="Venkatesh B."/>
        </authorList>
    </citation>
    <scope>NUCLEOTIDE SEQUENCE [LARGE SCALE GENOMIC DNA]</scope>
</reference>
<dbReference type="InParanoid" id="A0A3B5KEU4"/>
<accession>A0A3B5KEU4</accession>
<proteinExistence type="predicted"/>
<dbReference type="STRING" id="31033.ENSTRUP00000051932"/>
<evidence type="ECO:0000313" key="2">
    <source>
        <dbReference type="Ensembl" id="ENSTRUP00000051932.2"/>
    </source>
</evidence>
<protein>
    <recommendedName>
        <fullName evidence="1">Tc1-like transposase DDE domain-containing protein</fullName>
    </recommendedName>
</protein>
<dbReference type="AlphaFoldDB" id="A0A3B5KEU4"/>
<keyword evidence="3" id="KW-1185">Reference proteome</keyword>
<reference evidence="2" key="2">
    <citation type="submission" date="2025-08" db="UniProtKB">
        <authorList>
            <consortium name="Ensembl"/>
        </authorList>
    </citation>
    <scope>IDENTIFICATION</scope>
</reference>
<dbReference type="Proteomes" id="UP000005226">
    <property type="component" value="Chromosome 1"/>
</dbReference>
<dbReference type="GO" id="GO:0003676">
    <property type="term" value="F:nucleic acid binding"/>
    <property type="evidence" value="ECO:0007669"/>
    <property type="project" value="InterPro"/>
</dbReference>
<dbReference type="InterPro" id="IPR036397">
    <property type="entry name" value="RNaseH_sf"/>
</dbReference>
<name>A0A3B5KEU4_TAKRU</name>
<evidence type="ECO:0000259" key="1">
    <source>
        <dbReference type="Pfam" id="PF13358"/>
    </source>
</evidence>
<organism evidence="2 3">
    <name type="scientific">Takifugu rubripes</name>
    <name type="common">Japanese pufferfish</name>
    <name type="synonym">Fugu rubripes</name>
    <dbReference type="NCBI Taxonomy" id="31033"/>
    <lineage>
        <taxon>Eukaryota</taxon>
        <taxon>Metazoa</taxon>
        <taxon>Chordata</taxon>
        <taxon>Craniata</taxon>
        <taxon>Vertebrata</taxon>
        <taxon>Euteleostomi</taxon>
        <taxon>Actinopterygii</taxon>
        <taxon>Neopterygii</taxon>
        <taxon>Teleostei</taxon>
        <taxon>Neoteleostei</taxon>
        <taxon>Acanthomorphata</taxon>
        <taxon>Eupercaria</taxon>
        <taxon>Tetraodontiformes</taxon>
        <taxon>Tetradontoidea</taxon>
        <taxon>Tetraodontidae</taxon>
        <taxon>Takifugu</taxon>
    </lineage>
</organism>
<dbReference type="Ensembl" id="ENSTRUT00000050002.2">
    <property type="protein sequence ID" value="ENSTRUP00000051932.2"/>
    <property type="gene ID" value="ENSTRUG00000022328.2"/>
</dbReference>
<dbReference type="Gene3D" id="3.30.420.10">
    <property type="entry name" value="Ribonuclease H-like superfamily/Ribonuclease H"/>
    <property type="match status" value="1"/>
</dbReference>
<dbReference type="InterPro" id="IPR038717">
    <property type="entry name" value="Tc1-like_DDE_dom"/>
</dbReference>
<dbReference type="Pfam" id="PF13358">
    <property type="entry name" value="DDE_3"/>
    <property type="match status" value="1"/>
</dbReference>
<reference evidence="2" key="3">
    <citation type="submission" date="2025-09" db="UniProtKB">
        <authorList>
            <consortium name="Ensembl"/>
        </authorList>
    </citation>
    <scope>IDENTIFICATION</scope>
</reference>
<evidence type="ECO:0000313" key="3">
    <source>
        <dbReference type="Proteomes" id="UP000005226"/>
    </source>
</evidence>
<feature type="domain" description="Tc1-like transposase DDE" evidence="1">
    <location>
        <begin position="2"/>
        <end position="52"/>
    </location>
</feature>
<dbReference type="GeneTree" id="ENSGT00980000198977"/>